<dbReference type="Proteomes" id="UP000460435">
    <property type="component" value="Unassembled WGS sequence"/>
</dbReference>
<keyword evidence="2" id="KW-1003">Cell membrane</keyword>
<accession>A0A7K3M5K5</accession>
<keyword evidence="9" id="KW-1185">Reference proteome</keyword>
<dbReference type="EMBL" id="WLZY01000005">
    <property type="protein sequence ID" value="NDL58525.1"/>
    <property type="molecule type" value="Genomic_DNA"/>
</dbReference>
<name>A0A7K3M5K5_9ACTN</name>
<evidence type="ECO:0000256" key="3">
    <source>
        <dbReference type="ARBA" id="ARBA00022692"/>
    </source>
</evidence>
<keyword evidence="3 6" id="KW-0812">Transmembrane</keyword>
<feature type="transmembrane region" description="Helical" evidence="6">
    <location>
        <begin position="111"/>
        <end position="135"/>
    </location>
</feature>
<comment type="subcellular location">
    <subcellularLocation>
        <location evidence="1">Cell membrane</location>
        <topology evidence="1">Multi-pass membrane protein</topology>
    </subcellularLocation>
</comment>
<evidence type="ECO:0000313" key="8">
    <source>
        <dbReference type="EMBL" id="NDL58525.1"/>
    </source>
</evidence>
<proteinExistence type="predicted"/>
<comment type="caution">
    <text evidence="8">The sequence shown here is derived from an EMBL/GenBank/DDBJ whole genome shotgun (WGS) entry which is preliminary data.</text>
</comment>
<feature type="transmembrane region" description="Helical" evidence="6">
    <location>
        <begin position="318"/>
        <end position="340"/>
    </location>
</feature>
<dbReference type="Pfam" id="PF07690">
    <property type="entry name" value="MFS_1"/>
    <property type="match status" value="1"/>
</dbReference>
<feature type="domain" description="Major facilitator superfamily (MFS) profile" evidence="7">
    <location>
        <begin position="178"/>
        <end position="428"/>
    </location>
</feature>
<dbReference type="AlphaFoldDB" id="A0A7K3M5K5"/>
<dbReference type="PANTHER" id="PTHR23513:SF6">
    <property type="entry name" value="MAJOR FACILITATOR SUPERFAMILY ASSOCIATED DOMAIN-CONTAINING PROTEIN"/>
    <property type="match status" value="1"/>
</dbReference>
<evidence type="ECO:0000259" key="7">
    <source>
        <dbReference type="PROSITE" id="PS50850"/>
    </source>
</evidence>
<feature type="transmembrane region" description="Helical" evidence="6">
    <location>
        <begin position="20"/>
        <end position="42"/>
    </location>
</feature>
<keyword evidence="4 6" id="KW-1133">Transmembrane helix</keyword>
<gene>
    <name evidence="8" type="ORF">F7O44_15760</name>
</gene>
<feature type="transmembrane region" description="Helical" evidence="6">
    <location>
        <begin position="231"/>
        <end position="258"/>
    </location>
</feature>
<organism evidence="8 9">
    <name type="scientific">Phytoactinopolyspora mesophila</name>
    <dbReference type="NCBI Taxonomy" id="2650750"/>
    <lineage>
        <taxon>Bacteria</taxon>
        <taxon>Bacillati</taxon>
        <taxon>Actinomycetota</taxon>
        <taxon>Actinomycetes</taxon>
        <taxon>Jiangellales</taxon>
        <taxon>Jiangellaceae</taxon>
        <taxon>Phytoactinopolyspora</taxon>
    </lineage>
</organism>
<reference evidence="8 9" key="1">
    <citation type="submission" date="2019-11" db="EMBL/GenBank/DDBJ databases">
        <authorList>
            <person name="Li X.-J."/>
            <person name="Feng X.-M."/>
        </authorList>
    </citation>
    <scope>NUCLEOTIDE SEQUENCE [LARGE SCALE GENOMIC DNA]</scope>
    <source>
        <strain evidence="8 9">XMNu-373</strain>
    </source>
</reference>
<evidence type="ECO:0000256" key="4">
    <source>
        <dbReference type="ARBA" id="ARBA00022989"/>
    </source>
</evidence>
<dbReference type="CDD" id="cd06173">
    <property type="entry name" value="MFS_MefA_like"/>
    <property type="match status" value="1"/>
</dbReference>
<dbReference type="InterPro" id="IPR036259">
    <property type="entry name" value="MFS_trans_sf"/>
</dbReference>
<dbReference type="SUPFAM" id="SSF103473">
    <property type="entry name" value="MFS general substrate transporter"/>
    <property type="match status" value="1"/>
</dbReference>
<dbReference type="PANTHER" id="PTHR23513">
    <property type="entry name" value="INTEGRAL MEMBRANE EFFLUX PROTEIN-RELATED"/>
    <property type="match status" value="1"/>
</dbReference>
<sequence length="428" mass="44775">MVDVNTTVQPKLLRHAEFRLLFAATAVSKLGVQVGYLAIPLVAVSALDASPGQVGLLAALSTVAFLLIGLPAGAWIDRMRRRGVMVAADVVRAALLGSVPMAWAVDALTLTQLYVVVFLAGFATVFFDVAGLSYVPHVVGRKRLVEANSALHSFDAIANIAGRSGAGYLIQWVTAPVALLVTAGGYLISGLCLSGIRRREPEAPRPGERRLWPQIREGLGFVLRHRILRPAALAGAATNLGMQLSLTMLPVVMIAGLALPESRLGLFLAAGGVGALVGALTAKRLGGVLGMGRMLWVLGLVVAPAAFLVPMLDRGAGFWLAMAGWGIVAFKIGVDNVVLVSFRQRVTPDGLLGRQNATMRFLLTGALAVGAALAGVVGELVSARAALWTGTVILALAWIPLFFSPIRNLRTLPAASDVTAVEAGPERG</sequence>
<dbReference type="GO" id="GO:0022857">
    <property type="term" value="F:transmembrane transporter activity"/>
    <property type="evidence" value="ECO:0007669"/>
    <property type="project" value="InterPro"/>
</dbReference>
<dbReference type="GO" id="GO:0005886">
    <property type="term" value="C:plasma membrane"/>
    <property type="evidence" value="ECO:0007669"/>
    <property type="project" value="UniProtKB-SubCell"/>
</dbReference>
<evidence type="ECO:0000256" key="1">
    <source>
        <dbReference type="ARBA" id="ARBA00004651"/>
    </source>
</evidence>
<dbReference type="InterPro" id="IPR011701">
    <property type="entry name" value="MFS"/>
</dbReference>
<feature type="transmembrane region" description="Helical" evidence="6">
    <location>
        <begin position="54"/>
        <end position="76"/>
    </location>
</feature>
<keyword evidence="5 6" id="KW-0472">Membrane</keyword>
<feature type="transmembrane region" description="Helical" evidence="6">
    <location>
        <begin position="264"/>
        <end position="282"/>
    </location>
</feature>
<dbReference type="PROSITE" id="PS50850">
    <property type="entry name" value="MFS"/>
    <property type="match status" value="1"/>
</dbReference>
<feature type="transmembrane region" description="Helical" evidence="6">
    <location>
        <begin position="386"/>
        <end position="403"/>
    </location>
</feature>
<evidence type="ECO:0000256" key="2">
    <source>
        <dbReference type="ARBA" id="ARBA00022475"/>
    </source>
</evidence>
<feature type="transmembrane region" description="Helical" evidence="6">
    <location>
        <begin position="361"/>
        <end position="380"/>
    </location>
</feature>
<evidence type="ECO:0000313" key="9">
    <source>
        <dbReference type="Proteomes" id="UP000460435"/>
    </source>
</evidence>
<evidence type="ECO:0000256" key="5">
    <source>
        <dbReference type="ARBA" id="ARBA00023136"/>
    </source>
</evidence>
<protein>
    <submittedName>
        <fullName evidence="8">MFS transporter</fullName>
    </submittedName>
</protein>
<dbReference type="Gene3D" id="1.20.1250.20">
    <property type="entry name" value="MFS general substrate transporter like domains"/>
    <property type="match status" value="1"/>
</dbReference>
<dbReference type="RefSeq" id="WP_162451226.1">
    <property type="nucleotide sequence ID" value="NZ_WLZY01000005.1"/>
</dbReference>
<dbReference type="InterPro" id="IPR020846">
    <property type="entry name" value="MFS_dom"/>
</dbReference>
<evidence type="ECO:0000256" key="6">
    <source>
        <dbReference type="SAM" id="Phobius"/>
    </source>
</evidence>
<feature type="transmembrane region" description="Helical" evidence="6">
    <location>
        <begin position="294"/>
        <end position="312"/>
    </location>
</feature>